<protein>
    <submittedName>
        <fullName evidence="2">Uncharacterized protein</fullName>
    </submittedName>
</protein>
<keyword evidence="3" id="KW-1185">Reference proteome</keyword>
<comment type="caution">
    <text evidence="2">The sequence shown here is derived from an EMBL/GenBank/DDBJ whole genome shotgun (WGS) entry which is preliminary data.</text>
</comment>
<dbReference type="AlphaFoldDB" id="A0A086STI6"/>
<reference evidence="3" key="1">
    <citation type="journal article" date="2014" name="Genome Announc.">
        <title>Genome sequence and annotation of Acremonium chrysogenum, producer of the beta-lactam antibiotic cephalosporin C.</title>
        <authorList>
            <person name="Terfehr D."/>
            <person name="Dahlmann T.A."/>
            <person name="Specht T."/>
            <person name="Zadra I."/>
            <person name="Kuernsteiner H."/>
            <person name="Kueck U."/>
        </authorList>
    </citation>
    <scope>NUCLEOTIDE SEQUENCE [LARGE SCALE GENOMIC DNA]</scope>
    <source>
        <strain evidence="3">ATCC 11550 / CBS 779.69 / DSM 880 / IAM 14645 / JCM 23072 / IMI 49137</strain>
    </source>
</reference>
<feature type="region of interest" description="Disordered" evidence="1">
    <location>
        <begin position="1"/>
        <end position="41"/>
    </location>
</feature>
<dbReference type="Proteomes" id="UP000029964">
    <property type="component" value="Unassembled WGS sequence"/>
</dbReference>
<gene>
    <name evidence="2" type="ORF">ACRE_089260</name>
</gene>
<feature type="region of interest" description="Disordered" evidence="1">
    <location>
        <begin position="59"/>
        <end position="95"/>
    </location>
</feature>
<dbReference type="HOGENOM" id="CLU_2372267_0_0_1"/>
<name>A0A086STI6_HAPC1</name>
<sequence>MTRGRQEKGRGAFMLGHGRRSEEWESSQDMAAGKSSHCQTSGSRVIAFVLRKTTRAGLGSRLRKRAQETQIHQTGRGCGRNGERLELQKQQRTTA</sequence>
<accession>A0A086STI6</accession>
<evidence type="ECO:0000313" key="3">
    <source>
        <dbReference type="Proteomes" id="UP000029964"/>
    </source>
</evidence>
<organism evidence="2 3">
    <name type="scientific">Hapsidospora chrysogenum (strain ATCC 11550 / CBS 779.69 / DSM 880 / IAM 14645 / JCM 23072 / IMI 49137)</name>
    <name type="common">Acremonium chrysogenum</name>
    <dbReference type="NCBI Taxonomy" id="857340"/>
    <lineage>
        <taxon>Eukaryota</taxon>
        <taxon>Fungi</taxon>
        <taxon>Dikarya</taxon>
        <taxon>Ascomycota</taxon>
        <taxon>Pezizomycotina</taxon>
        <taxon>Sordariomycetes</taxon>
        <taxon>Hypocreomycetidae</taxon>
        <taxon>Hypocreales</taxon>
        <taxon>Bionectriaceae</taxon>
        <taxon>Hapsidospora</taxon>
    </lineage>
</organism>
<feature type="compositionally biased region" description="Basic and acidic residues" evidence="1">
    <location>
        <begin position="1"/>
        <end position="10"/>
    </location>
</feature>
<evidence type="ECO:0000313" key="2">
    <source>
        <dbReference type="EMBL" id="KFH40418.1"/>
    </source>
</evidence>
<proteinExistence type="predicted"/>
<evidence type="ECO:0000256" key="1">
    <source>
        <dbReference type="SAM" id="MobiDB-lite"/>
    </source>
</evidence>
<dbReference type="EMBL" id="JPKY01000208">
    <property type="protein sequence ID" value="KFH40418.1"/>
    <property type="molecule type" value="Genomic_DNA"/>
</dbReference>